<dbReference type="RefSeq" id="WP_159751572.1">
    <property type="nucleotide sequence ID" value="NZ_WUQX01000001.1"/>
</dbReference>
<dbReference type="InterPro" id="IPR015797">
    <property type="entry name" value="NUDIX_hydrolase-like_dom_sf"/>
</dbReference>
<dbReference type="AlphaFoldDB" id="A0A7X3SJJ6"/>
<evidence type="ECO:0000259" key="2">
    <source>
        <dbReference type="PROSITE" id="PS51462"/>
    </source>
</evidence>
<organism evidence="3 4">
    <name type="scientific">Sporofaciens musculi</name>
    <dbReference type="NCBI Taxonomy" id="2681861"/>
    <lineage>
        <taxon>Bacteria</taxon>
        <taxon>Bacillati</taxon>
        <taxon>Bacillota</taxon>
        <taxon>Clostridia</taxon>
        <taxon>Lachnospirales</taxon>
        <taxon>Lachnospiraceae</taxon>
        <taxon>Sporofaciens</taxon>
    </lineage>
</organism>
<dbReference type="EMBL" id="WUQX01000001">
    <property type="protein sequence ID" value="MXP76435.1"/>
    <property type="molecule type" value="Genomic_DNA"/>
</dbReference>
<protein>
    <submittedName>
        <fullName evidence="3">NUDIX domain-containing protein</fullName>
    </submittedName>
</protein>
<dbReference type="InterPro" id="IPR000086">
    <property type="entry name" value="NUDIX_hydrolase_dom"/>
</dbReference>
<dbReference type="PANTHER" id="PTHR43736:SF4">
    <property type="entry name" value="SLR1690 PROTEIN"/>
    <property type="match status" value="1"/>
</dbReference>
<reference evidence="3 4" key="1">
    <citation type="submission" date="2019-12" db="EMBL/GenBank/DDBJ databases">
        <title>Sporaefaciens musculi gen. nov., sp. nov., a novel bacterium isolated from the caecum of an obese mouse.</title>
        <authorList>
            <person name="Rasmussen T.S."/>
            <person name="Streidl T."/>
            <person name="Hitch T.C.A."/>
            <person name="Wortmann E."/>
            <person name="Deptula P."/>
            <person name="Hansen M."/>
            <person name="Nielsen D.S."/>
            <person name="Clavel T."/>
            <person name="Vogensen F.K."/>
        </authorList>
    </citation>
    <scope>NUCLEOTIDE SEQUENCE [LARGE SCALE GENOMIC DNA]</scope>
    <source>
        <strain evidence="3 4">WCA-9-b2</strain>
    </source>
</reference>
<feature type="domain" description="Nudix hydrolase" evidence="2">
    <location>
        <begin position="38"/>
        <end position="182"/>
    </location>
</feature>
<dbReference type="SUPFAM" id="SSF55811">
    <property type="entry name" value="Nudix"/>
    <property type="match status" value="1"/>
</dbReference>
<dbReference type="Pfam" id="PF00293">
    <property type="entry name" value="NUDIX"/>
    <property type="match status" value="1"/>
</dbReference>
<dbReference type="GO" id="GO:0016787">
    <property type="term" value="F:hydrolase activity"/>
    <property type="evidence" value="ECO:0007669"/>
    <property type="project" value="UniProtKB-KW"/>
</dbReference>
<keyword evidence="4" id="KW-1185">Reference proteome</keyword>
<dbReference type="CDD" id="cd18873">
    <property type="entry name" value="NUDIX_NadM_like"/>
    <property type="match status" value="1"/>
</dbReference>
<dbReference type="InterPro" id="IPR020084">
    <property type="entry name" value="NUDIX_hydrolase_CS"/>
</dbReference>
<dbReference type="Proteomes" id="UP000460412">
    <property type="component" value="Unassembled WGS sequence"/>
</dbReference>
<dbReference type="PROSITE" id="PS51462">
    <property type="entry name" value="NUDIX"/>
    <property type="match status" value="1"/>
</dbReference>
<gene>
    <name evidence="3" type="ORF">GN277_13830</name>
</gene>
<dbReference type="PROSITE" id="PS00893">
    <property type="entry name" value="NUDIX_BOX"/>
    <property type="match status" value="1"/>
</dbReference>
<evidence type="ECO:0000313" key="3">
    <source>
        <dbReference type="EMBL" id="MXP76435.1"/>
    </source>
</evidence>
<proteinExistence type="predicted"/>
<dbReference type="Gene3D" id="3.90.79.10">
    <property type="entry name" value="Nucleoside Triphosphate Pyrophosphohydrolase"/>
    <property type="match status" value="1"/>
</dbReference>
<keyword evidence="1" id="KW-0378">Hydrolase</keyword>
<dbReference type="PANTHER" id="PTHR43736">
    <property type="entry name" value="ADP-RIBOSE PYROPHOSPHATASE"/>
    <property type="match status" value="1"/>
</dbReference>
<name>A0A7X3SJJ6_9FIRM</name>
<comment type="caution">
    <text evidence="3">The sequence shown here is derived from an EMBL/GenBank/DDBJ whole genome shotgun (WGS) entry which is preliminary data.</text>
</comment>
<sequence>MPSFLEDISRFRGTEERNAKGETLEEFLKAYDPTKYESPSCTTDALIFAHSGKPAPSLESLSLLMVKRSNHPCIGTWALPGGFVNMREDLSDTARRELEEETGVKGLVMEQLATYGSYDRDPRSRVITTAYMALVNEKDVRVKAGDDAADAAWCKVGLKLVSSKQEGGKVTNSYALSLENEDKGLATKALVEEHIRTDGVIQEQNYIVIEQGMTAADHAAIITQALLILKKRLENHLVSPYFL</sequence>
<evidence type="ECO:0000256" key="1">
    <source>
        <dbReference type="ARBA" id="ARBA00022801"/>
    </source>
</evidence>
<accession>A0A7X3SJJ6</accession>
<evidence type="ECO:0000313" key="4">
    <source>
        <dbReference type="Proteomes" id="UP000460412"/>
    </source>
</evidence>